<sequence length="36" mass="3985">MENKATKLDKTALSILASYGLIAIFVFLVILEAWNS</sequence>
<organism evidence="2 3">
    <name type="scientific">Desulfitobacterium dehalogenans (strain ATCC 51507 / DSM 9161 / JW/IU-DC1)</name>
    <dbReference type="NCBI Taxonomy" id="756499"/>
    <lineage>
        <taxon>Bacteria</taxon>
        <taxon>Bacillati</taxon>
        <taxon>Bacillota</taxon>
        <taxon>Clostridia</taxon>
        <taxon>Eubacteriales</taxon>
        <taxon>Desulfitobacteriaceae</taxon>
        <taxon>Desulfitobacterium</taxon>
    </lineage>
</organism>
<dbReference type="KEGG" id="ddh:Desde_0609"/>
<proteinExistence type="predicted"/>
<evidence type="ECO:0000313" key="2">
    <source>
        <dbReference type="EMBL" id="AFL99060.1"/>
    </source>
</evidence>
<dbReference type="HOGENOM" id="CLU_217909_0_0_9"/>
<reference evidence="3" key="1">
    <citation type="submission" date="2012-06" db="EMBL/GenBank/DDBJ databases">
        <title>Complete sequence of Desulfitobacterium dehalogenans ATCC 51507.</title>
        <authorList>
            <person name="Lucas S."/>
            <person name="Han J."/>
            <person name="Lapidus A."/>
            <person name="Cheng J.-F."/>
            <person name="Goodwin L."/>
            <person name="Pitluck S."/>
            <person name="Peters L."/>
            <person name="Ovchinnikova G."/>
            <person name="Teshima H."/>
            <person name="Detter J.C."/>
            <person name="Han C."/>
            <person name="Tapia R."/>
            <person name="Land M."/>
            <person name="Hauser L."/>
            <person name="Kyrpides N."/>
            <person name="Ivanova N."/>
            <person name="Pagani I."/>
            <person name="Kruse T."/>
            <person name="de Vos W.M."/>
            <person name="Smidt H."/>
            <person name="Woyke T."/>
        </authorList>
    </citation>
    <scope>NUCLEOTIDE SEQUENCE [LARGE SCALE GENOMIC DNA]</scope>
    <source>
        <strain evidence="3">ATCC 51507 / DSM 9161 / JW/IU-DC1</strain>
    </source>
</reference>
<keyword evidence="3" id="KW-1185">Reference proteome</keyword>
<keyword evidence="1" id="KW-0472">Membrane</keyword>
<keyword evidence="1" id="KW-0812">Transmembrane</keyword>
<protein>
    <submittedName>
        <fullName evidence="2">Uncharacterized protein</fullName>
    </submittedName>
</protein>
<evidence type="ECO:0000313" key="3">
    <source>
        <dbReference type="Proteomes" id="UP000006053"/>
    </source>
</evidence>
<name>I4A526_DESDJ</name>
<dbReference type="EMBL" id="CP003348">
    <property type="protein sequence ID" value="AFL99060.1"/>
    <property type="molecule type" value="Genomic_DNA"/>
</dbReference>
<feature type="transmembrane region" description="Helical" evidence="1">
    <location>
        <begin position="12"/>
        <end position="34"/>
    </location>
</feature>
<reference evidence="2 3" key="2">
    <citation type="journal article" date="2015" name="J. Bacteriol.">
        <title>Genomic, proteomic, and biochemical analysis of the organohalide respiratory pathway in Desulfitobacterium dehalogenans.</title>
        <authorList>
            <person name="Kruse T."/>
            <person name="van de Pas B.A."/>
            <person name="Atteia A."/>
            <person name="Krab K."/>
            <person name="Hagen W.R."/>
            <person name="Goodwin L."/>
            <person name="Chain P."/>
            <person name="Boeren S."/>
            <person name="Maphosa F."/>
            <person name="Schraa G."/>
            <person name="de Vos W.M."/>
            <person name="van der Oost J."/>
            <person name="Smidt H."/>
            <person name="Stams A.J."/>
        </authorList>
    </citation>
    <scope>NUCLEOTIDE SEQUENCE [LARGE SCALE GENOMIC DNA]</scope>
    <source>
        <strain evidence="3">ATCC 51507 / DSM 9161 / JW/IU-DC1</strain>
    </source>
</reference>
<evidence type="ECO:0000256" key="1">
    <source>
        <dbReference type="SAM" id="Phobius"/>
    </source>
</evidence>
<accession>I4A526</accession>
<dbReference type="Proteomes" id="UP000006053">
    <property type="component" value="Chromosome"/>
</dbReference>
<gene>
    <name evidence="2" type="ordered locus">Desde_0609</name>
</gene>
<keyword evidence="1" id="KW-1133">Transmembrane helix</keyword>
<dbReference type="AlphaFoldDB" id="I4A526"/>